<name>A0A8C3PJS8_9CHAR</name>
<accession>A0A8C3PJS8</accession>
<evidence type="ECO:0000313" key="2">
    <source>
        <dbReference type="Ensembl" id="ENSCPGP00000007289.1"/>
    </source>
</evidence>
<evidence type="ECO:0000313" key="3">
    <source>
        <dbReference type="Proteomes" id="UP000694419"/>
    </source>
</evidence>
<reference evidence="2" key="1">
    <citation type="submission" date="2025-08" db="UniProtKB">
        <authorList>
            <consortium name="Ensembl"/>
        </authorList>
    </citation>
    <scope>IDENTIFICATION</scope>
</reference>
<protein>
    <submittedName>
        <fullName evidence="2">Uncharacterized protein</fullName>
    </submittedName>
</protein>
<dbReference type="Ensembl" id="ENSCPGT00000008016.1">
    <property type="protein sequence ID" value="ENSCPGP00000007289.1"/>
    <property type="gene ID" value="ENSCPGG00000005216.1"/>
</dbReference>
<evidence type="ECO:0000256" key="1">
    <source>
        <dbReference type="SAM" id="SignalP"/>
    </source>
</evidence>
<sequence>ISAMSLIHQTLLLMSGICLCSGLCCVNTSETPKSSKCGEQGVFDVEQSIQVDYRQGTFLTRMFYELKYFLITLCSWERISEFIIYQPPTNEKLFLRFQVPWISSNAII</sequence>
<feature type="signal peptide" evidence="1">
    <location>
        <begin position="1"/>
        <end position="22"/>
    </location>
</feature>
<proteinExistence type="predicted"/>
<reference evidence="2" key="2">
    <citation type="submission" date="2025-09" db="UniProtKB">
        <authorList>
            <consortium name="Ensembl"/>
        </authorList>
    </citation>
    <scope>IDENTIFICATION</scope>
</reference>
<keyword evidence="3" id="KW-1185">Reference proteome</keyword>
<feature type="chain" id="PRO_5034709533" evidence="1">
    <location>
        <begin position="23"/>
        <end position="108"/>
    </location>
</feature>
<dbReference type="AlphaFoldDB" id="A0A8C3PJS8"/>
<dbReference type="Proteomes" id="UP000694419">
    <property type="component" value="Unplaced"/>
</dbReference>
<keyword evidence="1" id="KW-0732">Signal</keyword>
<organism evidence="2 3">
    <name type="scientific">Calidris pygmaea</name>
    <name type="common">Spoon-billed sandpiper</name>
    <dbReference type="NCBI Taxonomy" id="425635"/>
    <lineage>
        <taxon>Eukaryota</taxon>
        <taxon>Metazoa</taxon>
        <taxon>Chordata</taxon>
        <taxon>Craniata</taxon>
        <taxon>Vertebrata</taxon>
        <taxon>Euteleostomi</taxon>
        <taxon>Archelosauria</taxon>
        <taxon>Archosauria</taxon>
        <taxon>Dinosauria</taxon>
        <taxon>Saurischia</taxon>
        <taxon>Theropoda</taxon>
        <taxon>Coelurosauria</taxon>
        <taxon>Aves</taxon>
        <taxon>Neognathae</taxon>
        <taxon>Neoaves</taxon>
        <taxon>Charadriiformes</taxon>
        <taxon>Scolopacidae</taxon>
        <taxon>Calidris</taxon>
    </lineage>
</organism>